<dbReference type="PANTHER" id="PTHR14289">
    <property type="entry name" value="F-BOX ONLY PROTEIN 3"/>
    <property type="match status" value="1"/>
</dbReference>
<proteinExistence type="inferred from homology"/>
<dbReference type="NCBIfam" id="NF003967">
    <property type="entry name" value="PRK05461.1"/>
    <property type="match status" value="1"/>
</dbReference>
<evidence type="ECO:0000313" key="4">
    <source>
        <dbReference type="EMBL" id="AUN94067.1"/>
    </source>
</evidence>
<evidence type="ECO:0000256" key="1">
    <source>
        <dbReference type="ARBA" id="ARBA00017693"/>
    </source>
</evidence>
<dbReference type="Pfam" id="PF04379">
    <property type="entry name" value="DUF525"/>
    <property type="match status" value="1"/>
</dbReference>
<dbReference type="OrthoDB" id="9795226at2"/>
<dbReference type="Gene3D" id="2.60.40.1470">
    <property type="entry name" value="ApaG domain"/>
    <property type="match status" value="1"/>
</dbReference>
<evidence type="ECO:0000256" key="2">
    <source>
        <dbReference type="HAMAP-Rule" id="MF_00791"/>
    </source>
</evidence>
<dbReference type="KEGG" id="atw:C0099_03390"/>
<dbReference type="EMBL" id="CP025682">
    <property type="protein sequence ID" value="AUN94067.1"/>
    <property type="molecule type" value="Genomic_DNA"/>
</dbReference>
<reference evidence="4 5" key="1">
    <citation type="submission" date="2018-01" db="EMBL/GenBank/DDBJ databases">
        <authorList>
            <person name="Fu G.-Y."/>
        </authorList>
    </citation>
    <scope>NUCLEOTIDE SEQUENCE [LARGE SCALE GENOMIC DNA]</scope>
    <source>
        <strain evidence="4 5">SY39</strain>
    </source>
</reference>
<dbReference type="PANTHER" id="PTHR14289:SF16">
    <property type="entry name" value="POLYMERASE DELTA-INTERACTING PROTEIN 2"/>
    <property type="match status" value="1"/>
</dbReference>
<protein>
    <recommendedName>
        <fullName evidence="1 2">Protein ApaG</fullName>
    </recommendedName>
</protein>
<accession>A0A2I6S4A6</accession>
<dbReference type="HAMAP" id="MF_00791">
    <property type="entry name" value="ApaG"/>
    <property type="match status" value="1"/>
</dbReference>
<name>A0A2I6S4A6_9RHOO</name>
<keyword evidence="5" id="KW-1185">Reference proteome</keyword>
<gene>
    <name evidence="2" type="primary">apaG</name>
    <name evidence="4" type="ORF">C0099_03390</name>
</gene>
<dbReference type="InterPro" id="IPR007474">
    <property type="entry name" value="ApaG_domain"/>
</dbReference>
<dbReference type="AlphaFoldDB" id="A0A2I6S4A6"/>
<dbReference type="Proteomes" id="UP000242205">
    <property type="component" value="Chromosome"/>
</dbReference>
<feature type="domain" description="ApaG" evidence="3">
    <location>
        <begin position="3"/>
        <end position="127"/>
    </location>
</feature>
<dbReference type="InterPro" id="IPR023065">
    <property type="entry name" value="Uncharacterised_ApaG"/>
</dbReference>
<dbReference type="SUPFAM" id="SSF110069">
    <property type="entry name" value="ApaG-like"/>
    <property type="match status" value="1"/>
</dbReference>
<sequence length="127" mass="13787">MNEADQYDVRVEAVTEYVAAQSDPANGRFAFAYHITVTNHGSIAARLMSRHWVITDGTGEVEEVRGDGVVGKQPTIVPGEHHRYTSGAILSTPVGTMHGSYRMVAADGHAFDAIIEPFRLAVPHTLN</sequence>
<organism evidence="4 5">
    <name type="scientific">Pseudazoarcus pumilus</name>
    <dbReference type="NCBI Taxonomy" id="2067960"/>
    <lineage>
        <taxon>Bacteria</taxon>
        <taxon>Pseudomonadati</taxon>
        <taxon>Pseudomonadota</taxon>
        <taxon>Betaproteobacteria</taxon>
        <taxon>Rhodocyclales</taxon>
        <taxon>Zoogloeaceae</taxon>
        <taxon>Pseudazoarcus</taxon>
    </lineage>
</organism>
<evidence type="ECO:0000259" key="3">
    <source>
        <dbReference type="PROSITE" id="PS51087"/>
    </source>
</evidence>
<dbReference type="InterPro" id="IPR036767">
    <property type="entry name" value="ApaG_sf"/>
</dbReference>
<dbReference type="GO" id="GO:0070987">
    <property type="term" value="P:error-free translesion synthesis"/>
    <property type="evidence" value="ECO:0007669"/>
    <property type="project" value="TreeGrafter"/>
</dbReference>
<evidence type="ECO:0000313" key="5">
    <source>
        <dbReference type="Proteomes" id="UP000242205"/>
    </source>
</evidence>
<dbReference type="RefSeq" id="WP_102246139.1">
    <property type="nucleotide sequence ID" value="NZ_CP025682.1"/>
</dbReference>
<dbReference type="PROSITE" id="PS51087">
    <property type="entry name" value="APAG"/>
    <property type="match status" value="1"/>
</dbReference>